<protein>
    <submittedName>
        <fullName evidence="1">Uncharacterized protein</fullName>
    </submittedName>
</protein>
<accession>A0AAV4RQ43</accession>
<sequence length="115" mass="13383">MDRENGIKESFRYAGVRKRDLLKQRVLKLAIVKWSPPQSTAFKKWNSSPLILAIRKTTHAEYPFFPSRSHPILIYFFLERFFLSCYLCSVSVSTKVPIVFCYSRNNSPHCGFSVS</sequence>
<name>A0AAV4RQ43_CAEEX</name>
<proteinExistence type="predicted"/>
<reference evidence="1 2" key="1">
    <citation type="submission" date="2021-06" db="EMBL/GenBank/DDBJ databases">
        <title>Caerostris extrusa draft genome.</title>
        <authorList>
            <person name="Kono N."/>
            <person name="Arakawa K."/>
        </authorList>
    </citation>
    <scope>NUCLEOTIDE SEQUENCE [LARGE SCALE GENOMIC DNA]</scope>
</reference>
<dbReference type="Proteomes" id="UP001054945">
    <property type="component" value="Unassembled WGS sequence"/>
</dbReference>
<dbReference type="EMBL" id="BPLR01008294">
    <property type="protein sequence ID" value="GIY23590.1"/>
    <property type="molecule type" value="Genomic_DNA"/>
</dbReference>
<keyword evidence="2" id="KW-1185">Reference proteome</keyword>
<organism evidence="1 2">
    <name type="scientific">Caerostris extrusa</name>
    <name type="common">Bark spider</name>
    <name type="synonym">Caerostris bankana</name>
    <dbReference type="NCBI Taxonomy" id="172846"/>
    <lineage>
        <taxon>Eukaryota</taxon>
        <taxon>Metazoa</taxon>
        <taxon>Ecdysozoa</taxon>
        <taxon>Arthropoda</taxon>
        <taxon>Chelicerata</taxon>
        <taxon>Arachnida</taxon>
        <taxon>Araneae</taxon>
        <taxon>Araneomorphae</taxon>
        <taxon>Entelegynae</taxon>
        <taxon>Araneoidea</taxon>
        <taxon>Araneidae</taxon>
        <taxon>Caerostris</taxon>
    </lineage>
</organism>
<evidence type="ECO:0000313" key="2">
    <source>
        <dbReference type="Proteomes" id="UP001054945"/>
    </source>
</evidence>
<gene>
    <name evidence="1" type="ORF">CEXT_689251</name>
</gene>
<comment type="caution">
    <text evidence="1">The sequence shown here is derived from an EMBL/GenBank/DDBJ whole genome shotgun (WGS) entry which is preliminary data.</text>
</comment>
<evidence type="ECO:0000313" key="1">
    <source>
        <dbReference type="EMBL" id="GIY23590.1"/>
    </source>
</evidence>
<dbReference type="AlphaFoldDB" id="A0AAV4RQ43"/>